<evidence type="ECO:0000313" key="3">
    <source>
        <dbReference type="Proteomes" id="UP000185728"/>
    </source>
</evidence>
<evidence type="ECO:0008006" key="4">
    <source>
        <dbReference type="Google" id="ProtNLM"/>
    </source>
</evidence>
<protein>
    <recommendedName>
        <fullName evidence="4">Capsular polysaccharide synthesis protein</fullName>
    </recommendedName>
</protein>
<reference evidence="2 3" key="1">
    <citation type="submission" date="2017-01" db="EMBL/GenBank/DDBJ databases">
        <authorList>
            <person name="Varghese N."/>
            <person name="Submissions S."/>
        </authorList>
    </citation>
    <scope>NUCLEOTIDE SEQUENCE [LARGE SCALE GENOMIC DNA]</scope>
    <source>
        <strain evidence="2 3">DSM 2061</strain>
    </source>
</reference>
<feature type="transmembrane region" description="Helical" evidence="1">
    <location>
        <begin position="120"/>
        <end position="143"/>
    </location>
</feature>
<gene>
    <name evidence="2" type="ORF">SAMN05421766_102205</name>
</gene>
<proteinExistence type="predicted"/>
<keyword evidence="3" id="KW-1185">Reference proteome</keyword>
<evidence type="ECO:0000313" key="2">
    <source>
        <dbReference type="EMBL" id="SIS48031.1"/>
    </source>
</evidence>
<name>A0ABY1KQB6_9FLAO</name>
<evidence type="ECO:0000256" key="1">
    <source>
        <dbReference type="SAM" id="Phobius"/>
    </source>
</evidence>
<feature type="transmembrane region" description="Helical" evidence="1">
    <location>
        <begin position="12"/>
        <end position="28"/>
    </location>
</feature>
<keyword evidence="1" id="KW-1133">Transmembrane helix</keyword>
<dbReference type="Proteomes" id="UP000185728">
    <property type="component" value="Unassembled WGS sequence"/>
</dbReference>
<keyword evidence="1" id="KW-0472">Membrane</keyword>
<sequence length="304" mass="37293">MESFWWSPRILFIKGAFLLLLLLVYQLFKKPFLSDFDISSGELKKYEMKRSRGIENKRILYLWLNDTISQPFTTEYKEPQKNINTNIGFIEKYGLTIWHDKRREIKQLQSNKTLIVDYDWFWWPSLLFYLYPLAIHFGLFLLIKKDSININSYADMWSYTIGEREIIEKHNYRKYKRGGILPFMLYNPMFRSKKNRESIYEAEITFWRQFFNICNARAMKPVVREWMEQTPKGRAFLQGYDFYEKLIRSEIPPWKLTRTTDSIFEFISLRIDFGREHYEDFGRLFREEFPREYFKILKELDKIR</sequence>
<dbReference type="EMBL" id="FTOB01000002">
    <property type="protein sequence ID" value="SIS48031.1"/>
    <property type="molecule type" value="Genomic_DNA"/>
</dbReference>
<keyword evidence="1" id="KW-0812">Transmembrane</keyword>
<comment type="caution">
    <text evidence="2">The sequence shown here is derived from an EMBL/GenBank/DDBJ whole genome shotgun (WGS) entry which is preliminary data.</text>
</comment>
<organism evidence="2 3">
    <name type="scientific">Zobellia uliginosa</name>
    <dbReference type="NCBI Taxonomy" id="143224"/>
    <lineage>
        <taxon>Bacteria</taxon>
        <taxon>Pseudomonadati</taxon>
        <taxon>Bacteroidota</taxon>
        <taxon>Flavobacteriia</taxon>
        <taxon>Flavobacteriales</taxon>
        <taxon>Flavobacteriaceae</taxon>
        <taxon>Zobellia</taxon>
    </lineage>
</organism>
<accession>A0ABY1KQB6</accession>